<reference evidence="2" key="1">
    <citation type="journal article" date="2022" name="Mol. Ecol. Resour.">
        <title>The genomes of chicory, endive, great burdock and yacon provide insights into Asteraceae palaeo-polyploidization history and plant inulin production.</title>
        <authorList>
            <person name="Fan W."/>
            <person name="Wang S."/>
            <person name="Wang H."/>
            <person name="Wang A."/>
            <person name="Jiang F."/>
            <person name="Liu H."/>
            <person name="Zhao H."/>
            <person name="Xu D."/>
            <person name="Zhang Y."/>
        </authorList>
    </citation>
    <scope>NUCLEOTIDE SEQUENCE [LARGE SCALE GENOMIC DNA]</scope>
    <source>
        <strain evidence="2">cv. Yunnan</strain>
    </source>
</reference>
<name>A0ACB8Z943_9ASTR</name>
<gene>
    <name evidence="1" type="ORF">L1987_77214</name>
</gene>
<comment type="caution">
    <text evidence="1">The sequence shown here is derived from an EMBL/GenBank/DDBJ whole genome shotgun (WGS) entry which is preliminary data.</text>
</comment>
<dbReference type="EMBL" id="CM042043">
    <property type="protein sequence ID" value="KAI3694251.1"/>
    <property type="molecule type" value="Genomic_DNA"/>
</dbReference>
<dbReference type="Proteomes" id="UP001056120">
    <property type="component" value="Linkage Group LG26"/>
</dbReference>
<protein>
    <submittedName>
        <fullName evidence="1">Uncharacterized protein</fullName>
    </submittedName>
</protein>
<evidence type="ECO:0000313" key="2">
    <source>
        <dbReference type="Proteomes" id="UP001056120"/>
    </source>
</evidence>
<sequence length="287" mass="32937">MQATYGDWVIPFIFISLTHTHTLADRASDCVSINFRDSYGGDMRVFKFSSMVFPEPYPHQASCNRFHSRRRLRVFNCSNERFTDSKVKKAKLSARKQERVKIPSYSVIDGEGGKLYPISEFLSHPSGIEALLNKHALQSVEQLDATTYRCTIPPLNLLNFEVYPVIDLRVTPTDEDCMVEMLSCKFEGSELMKRQNEHFSAEMSNYITWCTKTSEPYLDVDVNLDLTLEIYTQPFSLLPTSAVEAPGNLMMQALVDRLVPLLLQQLIQDYEKWVKQNPQISLTQQNS</sequence>
<reference evidence="1 2" key="2">
    <citation type="journal article" date="2022" name="Mol. Ecol. Resour.">
        <title>The genomes of chicory, endive, great burdock and yacon provide insights into Asteraceae paleo-polyploidization history and plant inulin production.</title>
        <authorList>
            <person name="Fan W."/>
            <person name="Wang S."/>
            <person name="Wang H."/>
            <person name="Wang A."/>
            <person name="Jiang F."/>
            <person name="Liu H."/>
            <person name="Zhao H."/>
            <person name="Xu D."/>
            <person name="Zhang Y."/>
        </authorList>
    </citation>
    <scope>NUCLEOTIDE SEQUENCE [LARGE SCALE GENOMIC DNA]</scope>
    <source>
        <strain evidence="2">cv. Yunnan</strain>
        <tissue evidence="1">Leaves</tissue>
    </source>
</reference>
<accession>A0ACB8Z943</accession>
<organism evidence="1 2">
    <name type="scientific">Smallanthus sonchifolius</name>
    <dbReference type="NCBI Taxonomy" id="185202"/>
    <lineage>
        <taxon>Eukaryota</taxon>
        <taxon>Viridiplantae</taxon>
        <taxon>Streptophyta</taxon>
        <taxon>Embryophyta</taxon>
        <taxon>Tracheophyta</taxon>
        <taxon>Spermatophyta</taxon>
        <taxon>Magnoliopsida</taxon>
        <taxon>eudicotyledons</taxon>
        <taxon>Gunneridae</taxon>
        <taxon>Pentapetalae</taxon>
        <taxon>asterids</taxon>
        <taxon>campanulids</taxon>
        <taxon>Asterales</taxon>
        <taxon>Asteraceae</taxon>
        <taxon>Asteroideae</taxon>
        <taxon>Heliantheae alliance</taxon>
        <taxon>Millerieae</taxon>
        <taxon>Smallanthus</taxon>
    </lineage>
</organism>
<evidence type="ECO:0000313" key="1">
    <source>
        <dbReference type="EMBL" id="KAI3694251.1"/>
    </source>
</evidence>
<keyword evidence="2" id="KW-1185">Reference proteome</keyword>
<proteinExistence type="predicted"/>